<evidence type="ECO:0000259" key="4">
    <source>
        <dbReference type="PROSITE" id="PS51084"/>
    </source>
</evidence>
<evidence type="ECO:0000313" key="5">
    <source>
        <dbReference type="EMBL" id="KAK4450798.1"/>
    </source>
</evidence>
<dbReference type="PRINTS" id="PR00332">
    <property type="entry name" value="HISTRIAD"/>
</dbReference>
<feature type="domain" description="HIT" evidence="4">
    <location>
        <begin position="46"/>
        <end position="155"/>
    </location>
</feature>
<evidence type="ECO:0000256" key="2">
    <source>
        <dbReference type="PIRSR" id="PIRSR601310-3"/>
    </source>
</evidence>
<feature type="short sequence motif" description="Histidine triad motif" evidence="2 3">
    <location>
        <begin position="138"/>
        <end position="142"/>
    </location>
</feature>
<dbReference type="Pfam" id="PF01230">
    <property type="entry name" value="HIT"/>
    <property type="match status" value="1"/>
</dbReference>
<dbReference type="GO" id="GO:0003824">
    <property type="term" value="F:catalytic activity"/>
    <property type="evidence" value="ECO:0007669"/>
    <property type="project" value="InterPro"/>
</dbReference>
<dbReference type="SUPFAM" id="SSF54197">
    <property type="entry name" value="HIT-like"/>
    <property type="match status" value="1"/>
</dbReference>
<dbReference type="PANTHER" id="PTHR46648:SF2">
    <property type="entry name" value="HIT DOMAIN-CONTAINING PROTEIN"/>
    <property type="match status" value="1"/>
</dbReference>
<evidence type="ECO:0000256" key="1">
    <source>
        <dbReference type="PIRSR" id="PIRSR601310-1"/>
    </source>
</evidence>
<dbReference type="GO" id="GO:0009117">
    <property type="term" value="P:nucleotide metabolic process"/>
    <property type="evidence" value="ECO:0007669"/>
    <property type="project" value="TreeGrafter"/>
</dbReference>
<evidence type="ECO:0000313" key="6">
    <source>
        <dbReference type="Proteomes" id="UP001321760"/>
    </source>
</evidence>
<protein>
    <submittedName>
        <fullName evidence="5">HIT domain-containing protein</fullName>
    </submittedName>
</protein>
<name>A0AAV9GR98_9PEZI</name>
<gene>
    <name evidence="5" type="ORF">QBC34DRAFT_65684</name>
</gene>
<dbReference type="InterPro" id="IPR036265">
    <property type="entry name" value="HIT-like_sf"/>
</dbReference>
<feature type="active site" description="Tele-AMP-histidine intermediate" evidence="1">
    <location>
        <position position="140"/>
    </location>
</feature>
<dbReference type="PANTHER" id="PTHR46648">
    <property type="entry name" value="HIT FAMILY PROTEIN 1"/>
    <property type="match status" value="1"/>
</dbReference>
<reference evidence="5" key="2">
    <citation type="submission" date="2023-05" db="EMBL/GenBank/DDBJ databases">
        <authorList>
            <consortium name="Lawrence Berkeley National Laboratory"/>
            <person name="Steindorff A."/>
            <person name="Hensen N."/>
            <person name="Bonometti L."/>
            <person name="Westerberg I."/>
            <person name="Brannstrom I.O."/>
            <person name="Guillou S."/>
            <person name="Cros-Aarteil S."/>
            <person name="Calhoun S."/>
            <person name="Haridas S."/>
            <person name="Kuo A."/>
            <person name="Mondo S."/>
            <person name="Pangilinan J."/>
            <person name="Riley R."/>
            <person name="Labutti K."/>
            <person name="Andreopoulos B."/>
            <person name="Lipzen A."/>
            <person name="Chen C."/>
            <person name="Yanf M."/>
            <person name="Daum C."/>
            <person name="Ng V."/>
            <person name="Clum A."/>
            <person name="Ohm R."/>
            <person name="Martin F."/>
            <person name="Silar P."/>
            <person name="Natvig D."/>
            <person name="Lalanne C."/>
            <person name="Gautier V."/>
            <person name="Ament-Velasquez S.L."/>
            <person name="Kruys A."/>
            <person name="Hutchinson M.I."/>
            <person name="Powell A.J."/>
            <person name="Barry K."/>
            <person name="Miller A.N."/>
            <person name="Grigoriev I.V."/>
            <person name="Debuchy R."/>
            <person name="Gladieux P."/>
            <person name="Thoren M.H."/>
            <person name="Johannesson H."/>
        </authorList>
    </citation>
    <scope>NUCLEOTIDE SEQUENCE</scope>
    <source>
        <strain evidence="5">PSN243</strain>
    </source>
</reference>
<dbReference type="InterPro" id="IPR019808">
    <property type="entry name" value="Histidine_triad_CS"/>
</dbReference>
<organism evidence="5 6">
    <name type="scientific">Podospora aff. communis PSN243</name>
    <dbReference type="NCBI Taxonomy" id="3040156"/>
    <lineage>
        <taxon>Eukaryota</taxon>
        <taxon>Fungi</taxon>
        <taxon>Dikarya</taxon>
        <taxon>Ascomycota</taxon>
        <taxon>Pezizomycotina</taxon>
        <taxon>Sordariomycetes</taxon>
        <taxon>Sordariomycetidae</taxon>
        <taxon>Sordariales</taxon>
        <taxon>Podosporaceae</taxon>
        <taxon>Podospora</taxon>
    </lineage>
</organism>
<evidence type="ECO:0000256" key="3">
    <source>
        <dbReference type="PROSITE-ProRule" id="PRU00464"/>
    </source>
</evidence>
<dbReference type="Proteomes" id="UP001321760">
    <property type="component" value="Unassembled WGS sequence"/>
</dbReference>
<proteinExistence type="predicted"/>
<accession>A0AAV9GR98</accession>
<dbReference type="Gene3D" id="3.30.428.10">
    <property type="entry name" value="HIT-like"/>
    <property type="match status" value="1"/>
</dbReference>
<dbReference type="AlphaFoldDB" id="A0AAV9GR98"/>
<keyword evidence="6" id="KW-1185">Reference proteome</keyword>
<dbReference type="PROSITE" id="PS51084">
    <property type="entry name" value="HIT_2"/>
    <property type="match status" value="1"/>
</dbReference>
<comment type="caution">
    <text evidence="5">The sequence shown here is derived from an EMBL/GenBank/DDBJ whole genome shotgun (WGS) entry which is preliminary data.</text>
</comment>
<dbReference type="EMBL" id="MU865931">
    <property type="protein sequence ID" value="KAK4450798.1"/>
    <property type="molecule type" value="Genomic_DNA"/>
</dbReference>
<sequence>MAPPLPSSTFDTITSNSDASCPFCHIAITYPPFSPLSPPPSSSPVVSPTLTSPSPQTFVVLSTPLLIAFLDIMPLSPGHLLLCPRSHAPKLTDASASEARELGYYLRILSGAVARATGVKDWNVVQNNGMAAAQVVEHMHFHVIPRPGLRAKERFTSTMFGRGQREELDDEEGEELAGRIRECVAEVLKEEGGRERKGKL</sequence>
<dbReference type="InterPro" id="IPR011146">
    <property type="entry name" value="HIT-like"/>
</dbReference>
<reference evidence="5" key="1">
    <citation type="journal article" date="2023" name="Mol. Phylogenet. Evol.">
        <title>Genome-scale phylogeny and comparative genomics of the fungal order Sordariales.</title>
        <authorList>
            <person name="Hensen N."/>
            <person name="Bonometti L."/>
            <person name="Westerberg I."/>
            <person name="Brannstrom I.O."/>
            <person name="Guillou S."/>
            <person name="Cros-Aarteil S."/>
            <person name="Calhoun S."/>
            <person name="Haridas S."/>
            <person name="Kuo A."/>
            <person name="Mondo S."/>
            <person name="Pangilinan J."/>
            <person name="Riley R."/>
            <person name="LaButti K."/>
            <person name="Andreopoulos B."/>
            <person name="Lipzen A."/>
            <person name="Chen C."/>
            <person name="Yan M."/>
            <person name="Daum C."/>
            <person name="Ng V."/>
            <person name="Clum A."/>
            <person name="Steindorff A."/>
            <person name="Ohm R.A."/>
            <person name="Martin F."/>
            <person name="Silar P."/>
            <person name="Natvig D.O."/>
            <person name="Lalanne C."/>
            <person name="Gautier V."/>
            <person name="Ament-Velasquez S.L."/>
            <person name="Kruys A."/>
            <person name="Hutchinson M.I."/>
            <person name="Powell A.J."/>
            <person name="Barry K."/>
            <person name="Miller A.N."/>
            <person name="Grigoriev I.V."/>
            <person name="Debuchy R."/>
            <person name="Gladieux P."/>
            <person name="Hiltunen Thoren M."/>
            <person name="Johannesson H."/>
        </authorList>
    </citation>
    <scope>NUCLEOTIDE SEQUENCE</scope>
    <source>
        <strain evidence="5">PSN243</strain>
    </source>
</reference>
<dbReference type="InterPro" id="IPR001310">
    <property type="entry name" value="Histidine_triad_HIT"/>
</dbReference>
<dbReference type="PROSITE" id="PS00892">
    <property type="entry name" value="HIT_1"/>
    <property type="match status" value="1"/>
</dbReference>